<evidence type="ECO:0000259" key="5">
    <source>
        <dbReference type="Pfam" id="PF25373"/>
    </source>
</evidence>
<name>A0ABN8RLM8_9CNID</name>
<organism evidence="6 7">
    <name type="scientific">Porites evermanni</name>
    <dbReference type="NCBI Taxonomy" id="104178"/>
    <lineage>
        <taxon>Eukaryota</taxon>
        <taxon>Metazoa</taxon>
        <taxon>Cnidaria</taxon>
        <taxon>Anthozoa</taxon>
        <taxon>Hexacorallia</taxon>
        <taxon>Scleractinia</taxon>
        <taxon>Fungiina</taxon>
        <taxon>Poritidae</taxon>
        <taxon>Porites</taxon>
    </lineage>
</organism>
<dbReference type="Pfam" id="PF13872">
    <property type="entry name" value="AAA_34"/>
    <property type="match status" value="1"/>
</dbReference>
<evidence type="ECO:0000259" key="3">
    <source>
        <dbReference type="Pfam" id="PF13871"/>
    </source>
</evidence>
<dbReference type="Proteomes" id="UP001159427">
    <property type="component" value="Unassembled WGS sequence"/>
</dbReference>
<dbReference type="PANTHER" id="PTHR12706">
    <property type="entry name" value="STRAWBERRY NOTCH-RELATED"/>
    <property type="match status" value="1"/>
</dbReference>
<evidence type="ECO:0000313" key="6">
    <source>
        <dbReference type="EMBL" id="CAH3179907.1"/>
    </source>
</evidence>
<proteinExistence type="inferred from homology"/>
<dbReference type="Gene3D" id="3.40.50.300">
    <property type="entry name" value="P-loop containing nucleotide triphosphate hydrolases"/>
    <property type="match status" value="2"/>
</dbReference>
<feature type="compositionally biased region" description="Polar residues" evidence="2">
    <location>
        <begin position="1021"/>
        <end position="1033"/>
    </location>
</feature>
<evidence type="ECO:0000313" key="7">
    <source>
        <dbReference type="Proteomes" id="UP001159427"/>
    </source>
</evidence>
<feature type="compositionally biased region" description="Basic and acidic residues" evidence="2">
    <location>
        <begin position="1109"/>
        <end position="1124"/>
    </location>
</feature>
<feature type="domain" description="SBNO alpha/beta" evidence="5">
    <location>
        <begin position="829"/>
        <end position="937"/>
    </location>
</feature>
<feature type="domain" description="Strawberry notch AAA" evidence="4">
    <location>
        <begin position="62"/>
        <end position="372"/>
    </location>
</feature>
<dbReference type="SUPFAM" id="SSF52540">
    <property type="entry name" value="P-loop containing nucleoside triphosphate hydrolases"/>
    <property type="match status" value="2"/>
</dbReference>
<gene>
    <name evidence="6" type="ORF">PEVE_00012643</name>
</gene>
<feature type="domain" description="Strawberry notch helicase C" evidence="3">
    <location>
        <begin position="533"/>
        <end position="791"/>
    </location>
</feature>
<feature type="compositionally biased region" description="Low complexity" evidence="2">
    <location>
        <begin position="1091"/>
        <end position="1105"/>
    </location>
</feature>
<dbReference type="InterPro" id="IPR026937">
    <property type="entry name" value="SBNO_Helicase_C_dom"/>
</dbReference>
<comment type="caution">
    <text evidence="6">The sequence shown here is derived from an EMBL/GenBank/DDBJ whole genome shotgun (WGS) entry which is preliminary data.</text>
</comment>
<dbReference type="InterPro" id="IPR057332">
    <property type="entry name" value="SBNO_a/b_dom"/>
</dbReference>
<keyword evidence="7" id="KW-1185">Reference proteome</keyword>
<accession>A0ABN8RLM8</accession>
<feature type="compositionally biased region" description="Basic and acidic residues" evidence="2">
    <location>
        <begin position="1067"/>
        <end position="1090"/>
    </location>
</feature>
<comment type="similarity">
    <text evidence="1">Belongs to the SBNO family.</text>
</comment>
<reference evidence="6 7" key="1">
    <citation type="submission" date="2022-05" db="EMBL/GenBank/DDBJ databases">
        <authorList>
            <consortium name="Genoscope - CEA"/>
            <person name="William W."/>
        </authorList>
    </citation>
    <scope>NUCLEOTIDE SEQUENCE [LARGE SCALE GENOMIC DNA]</scope>
</reference>
<feature type="region of interest" description="Disordered" evidence="2">
    <location>
        <begin position="1021"/>
        <end position="1124"/>
    </location>
</feature>
<dbReference type="Gene3D" id="3.30.160.60">
    <property type="entry name" value="Classic Zinc Finger"/>
    <property type="match status" value="1"/>
</dbReference>
<evidence type="ECO:0000256" key="1">
    <source>
        <dbReference type="ARBA" id="ARBA00006992"/>
    </source>
</evidence>
<evidence type="ECO:0000259" key="4">
    <source>
        <dbReference type="Pfam" id="PF13872"/>
    </source>
</evidence>
<dbReference type="Pfam" id="PF13871">
    <property type="entry name" value="Helicase_C_4"/>
    <property type="match status" value="1"/>
</dbReference>
<feature type="region of interest" description="Disordered" evidence="2">
    <location>
        <begin position="1"/>
        <end position="27"/>
    </location>
</feature>
<dbReference type="InterPro" id="IPR039187">
    <property type="entry name" value="SNO_AAA"/>
</dbReference>
<dbReference type="InterPro" id="IPR026741">
    <property type="entry name" value="SNO"/>
</dbReference>
<protein>
    <submittedName>
        <fullName evidence="6">Uncharacterized protein</fullName>
    </submittedName>
</protein>
<dbReference type="InterPro" id="IPR027417">
    <property type="entry name" value="P-loop_NTPase"/>
</dbReference>
<dbReference type="PANTHER" id="PTHR12706:SF33">
    <property type="entry name" value="PROTEIN WITH HELICASE_C DOMAIN"/>
    <property type="match status" value="1"/>
</dbReference>
<dbReference type="Pfam" id="PF25373">
    <property type="entry name" value="SBNO"/>
    <property type="match status" value="1"/>
</dbReference>
<sequence length="1213" mass="134653">MALSSPESPVPPRRVVINRTENPSEEHEELNKMAHGVVAESRSEDVFSSYACNSLNHKGIKHHPGDIVEAGCLAAQQLPQAKYQLFKSLPQDLVETGKLSDLQLEGVLYACQRHQMVLANGQRAGFFIGDGAGVGKGRQIAGIVLDNFARGRSRHIWFSISADLRLDAQRDLHDIGCFVKVIDGCQQLDKETRVFGLPADFKEGVVFSTYATLVSSVQKGANRQSRLQQLIDWCGGEQFNGCLIFDECHKAKHFVPGKEESSTKVALAVTTIQRMLPKARVVYCSATGVTDVKNMVGIGKVLFYIIDNNVILTEFDSFLASITKRGLGASEMLAMEMKASGMYVSRGLSFRQAEFVNVEATLTAEQRKVYDTAVHVWSELKKSLEFAIGRTTSSTPRVWSVFWSCHQRFFKQLCMSMKVPTIVEEAQQALQAGYCVVIGLQSTGEASLESEISRCGGVLNGFVSSTEEIISRFITQYFPTQIIKSVSNSEQPCLAGHTFCVHRFDSTSPVMVHKPRKPSPIVLFTHFPGLIFVSDNQPQPHYEARESDSSNVDSLNIQERNSFMNGTKLVAIISDAASTGISLHADLRAANQCRRVHVTIDLPWSADKAVQQLGRSHRSNQTSGPIYKLVTTNLGGERRFAAAVARRLQSLGALTKGDRRAATGADLTQFNFDTPYGRSALRNRYQAITLQSICLGVALSKVLLAAQIPDKHEFTEFNSIARDLLNGSEIIQVRYSINPNPKKEPNQFRNSVLNPNQFEEFNLLFSYFCECLNAAIETAKREGRYSEGVTDVSGSSITMVGAAQPVFSDFQRGLMETKHVTVNVDRGIGWDSAVKQLQDNGKSKFDGFYCSKREQKGRRLYLLAIQKESSTHLFNITRPNTGRSPFEEEKSDLLHKYNRISLEDAEAGWKAQYERTRDHCIHGLGCKTGPSCKTGCRITQIHLLCGGIIPLLSALEMAMAKNADKIGLSKESRSLRVVRVELDNGQRLVGLRYPEQLIPEATLFLKEQKLLDAVIDKQNGVLSSTEPSKQPSKASRAYEEPETPINQRTLTKASTPPVTIKNFFKPKTVERSPESNKSASEDQDVKEKSGENNCNEIENQEIENNVKNSTDDKQATTKVSKKEVKSIYFRSKGREEEELPENKGPFKGAAKCNGLVRHLSEPLSKESSFGKSSDKDSKDQMEKEILCPVCGEKFPSGLKNSDINKHIDNCLSK</sequence>
<feature type="compositionally biased region" description="Polar residues" evidence="2">
    <location>
        <begin position="1044"/>
        <end position="1057"/>
    </location>
</feature>
<evidence type="ECO:0000256" key="2">
    <source>
        <dbReference type="SAM" id="MobiDB-lite"/>
    </source>
</evidence>
<dbReference type="EMBL" id="CALNXI010001931">
    <property type="protein sequence ID" value="CAH3179907.1"/>
    <property type="molecule type" value="Genomic_DNA"/>
</dbReference>